<feature type="region of interest" description="Disordered" evidence="1">
    <location>
        <begin position="82"/>
        <end position="143"/>
    </location>
</feature>
<gene>
    <name evidence="3" type="ORF">EDC27_2355</name>
</gene>
<evidence type="ECO:0000256" key="1">
    <source>
        <dbReference type="SAM" id="MobiDB-lite"/>
    </source>
</evidence>
<name>A0A3N1UMV7_9BACT</name>
<dbReference type="OrthoDB" id="9784811at2"/>
<evidence type="ECO:0000313" key="4">
    <source>
        <dbReference type="Proteomes" id="UP000276223"/>
    </source>
</evidence>
<feature type="region of interest" description="Disordered" evidence="1">
    <location>
        <begin position="1"/>
        <end position="36"/>
    </location>
</feature>
<dbReference type="InterPro" id="IPR006837">
    <property type="entry name" value="Divergent_DAC"/>
</dbReference>
<evidence type="ECO:0000313" key="3">
    <source>
        <dbReference type="EMBL" id="ROQ91078.1"/>
    </source>
</evidence>
<dbReference type="SUPFAM" id="SSF88713">
    <property type="entry name" value="Glycoside hydrolase/deacetylase"/>
    <property type="match status" value="1"/>
</dbReference>
<evidence type="ECO:0008006" key="5">
    <source>
        <dbReference type="Google" id="ProtNLM"/>
    </source>
</evidence>
<evidence type="ECO:0000256" key="2">
    <source>
        <dbReference type="SAM" id="Phobius"/>
    </source>
</evidence>
<dbReference type="GO" id="GO:0005975">
    <property type="term" value="P:carbohydrate metabolic process"/>
    <property type="evidence" value="ECO:0007669"/>
    <property type="project" value="InterPro"/>
</dbReference>
<dbReference type="PANTHER" id="PTHR30105">
    <property type="entry name" value="UNCHARACTERIZED YIBQ-RELATED"/>
    <property type="match status" value="1"/>
</dbReference>
<proteinExistence type="predicted"/>
<feature type="compositionally biased region" description="Basic residues" evidence="1">
    <location>
        <begin position="1"/>
        <end position="16"/>
    </location>
</feature>
<keyword evidence="2" id="KW-1133">Transmembrane helix</keyword>
<accession>A0A3N1UMV7</accession>
<dbReference type="PANTHER" id="PTHR30105:SF2">
    <property type="entry name" value="DIVERGENT POLYSACCHARIDE DEACETYLASE SUPERFAMILY"/>
    <property type="match status" value="1"/>
</dbReference>
<dbReference type="Proteomes" id="UP000276223">
    <property type="component" value="Unassembled WGS sequence"/>
</dbReference>
<keyword evidence="2" id="KW-0472">Membrane</keyword>
<keyword evidence="4" id="KW-1185">Reference proteome</keyword>
<dbReference type="InterPro" id="IPR011330">
    <property type="entry name" value="Glyco_hydro/deAcase_b/a-brl"/>
</dbReference>
<dbReference type="EMBL" id="RJVA01000013">
    <property type="protein sequence ID" value="ROQ91078.1"/>
    <property type="molecule type" value="Genomic_DNA"/>
</dbReference>
<feature type="transmembrane region" description="Helical" evidence="2">
    <location>
        <begin position="43"/>
        <end position="65"/>
    </location>
</feature>
<dbReference type="RefSeq" id="WP_123290801.1">
    <property type="nucleotide sequence ID" value="NZ_RJVA01000013.1"/>
</dbReference>
<dbReference type="Gene3D" id="3.20.20.370">
    <property type="entry name" value="Glycoside hydrolase/deacetylase"/>
    <property type="match status" value="1"/>
</dbReference>
<sequence length="381" mass="41516">MASAQGKRRSTLKNRTRSGSGQRPRTGASAVGSSARKPARESVFVPLLTVWIVALFLLVTLILWAKGNPFYRSDRSGKETRTAAVSLPSSQAPALQKKKPTVLNRPSKEDRSKPTGFHEGAKDAPAVASVPKTPPGPLLPSPVPKKPAVGRVALVIDDFGQDLAMARKFINLAVPVTFSVLPHLPHTREVAALAAAHGHEVLLHMPMEPYGYPKINPGQGTLLVAMTPQQIVTEIDKALRENPYARGINNHMGSRFTEDPEAMRVVLQHLKSKDFYFLDSYTSGQSAALSVARELGMACARRDIFLDHEPTEEFVRRQVLKVIRRAKLQGQAVAIGHPHAVTLKVLQQEADTFAKEGLEVVPLKKLLEEPSRENGAESGVS</sequence>
<keyword evidence="2" id="KW-0812">Transmembrane</keyword>
<dbReference type="CDD" id="cd10936">
    <property type="entry name" value="CE4_DAC2"/>
    <property type="match status" value="1"/>
</dbReference>
<organism evidence="3 4">
    <name type="scientific">Desulfosoma caldarium</name>
    <dbReference type="NCBI Taxonomy" id="610254"/>
    <lineage>
        <taxon>Bacteria</taxon>
        <taxon>Pseudomonadati</taxon>
        <taxon>Thermodesulfobacteriota</taxon>
        <taxon>Syntrophobacteria</taxon>
        <taxon>Syntrophobacterales</taxon>
        <taxon>Syntrophobacteraceae</taxon>
        <taxon>Desulfosoma</taxon>
    </lineage>
</organism>
<dbReference type="AlphaFoldDB" id="A0A3N1UMV7"/>
<feature type="compositionally biased region" description="Pro residues" evidence="1">
    <location>
        <begin position="132"/>
        <end position="143"/>
    </location>
</feature>
<protein>
    <recommendedName>
        <fullName evidence="5">Divergent polysaccharide deacetylase</fullName>
    </recommendedName>
</protein>
<comment type="caution">
    <text evidence="3">The sequence shown here is derived from an EMBL/GenBank/DDBJ whole genome shotgun (WGS) entry which is preliminary data.</text>
</comment>
<reference evidence="3 4" key="1">
    <citation type="submission" date="2018-11" db="EMBL/GenBank/DDBJ databases">
        <title>Genomic Encyclopedia of Type Strains, Phase IV (KMG-IV): sequencing the most valuable type-strain genomes for metagenomic binning, comparative biology and taxonomic classification.</title>
        <authorList>
            <person name="Goeker M."/>
        </authorList>
    </citation>
    <scope>NUCLEOTIDE SEQUENCE [LARGE SCALE GENOMIC DNA]</scope>
    <source>
        <strain evidence="3 4">DSM 22027</strain>
    </source>
</reference>
<dbReference type="Pfam" id="PF04748">
    <property type="entry name" value="Polysacc_deac_2"/>
    <property type="match status" value="1"/>
</dbReference>